<accession>A0A381UYM4</accession>
<sequence>MKTNQQLILDKEEIANLMTHGIGVIASAVGLGFLLYYAIMNGGIWEQVSFGIFGTTMLIVFLSSTIFHAIRSPKWKIIFQTVDQSAIFLLIAGSYAPFCLISMRGPWGWSILSIVWALAITGIMLKLYYQNQVVKPFVFLYVLMGWLCVIAIREMLENIPEFSLLLIVIGGAFYMIGIIFYLWEKLPYNHAIWHVFVLGGCASHYMAVLDLVL</sequence>
<feature type="transmembrane region" description="Helical" evidence="6">
    <location>
        <begin position="190"/>
        <end position="208"/>
    </location>
</feature>
<evidence type="ECO:0000256" key="5">
    <source>
        <dbReference type="ARBA" id="ARBA00023136"/>
    </source>
</evidence>
<keyword evidence="4 6" id="KW-1133">Transmembrane helix</keyword>
<evidence type="ECO:0008006" key="8">
    <source>
        <dbReference type="Google" id="ProtNLM"/>
    </source>
</evidence>
<dbReference type="GO" id="GO:0005886">
    <property type="term" value="C:plasma membrane"/>
    <property type="evidence" value="ECO:0007669"/>
    <property type="project" value="UniProtKB-SubCell"/>
</dbReference>
<feature type="transmembrane region" description="Helical" evidence="6">
    <location>
        <begin position="109"/>
        <end position="129"/>
    </location>
</feature>
<feature type="transmembrane region" description="Helical" evidence="6">
    <location>
        <begin position="136"/>
        <end position="156"/>
    </location>
</feature>
<evidence type="ECO:0000313" key="7">
    <source>
        <dbReference type="EMBL" id="SVA33195.1"/>
    </source>
</evidence>
<evidence type="ECO:0000256" key="1">
    <source>
        <dbReference type="ARBA" id="ARBA00004651"/>
    </source>
</evidence>
<evidence type="ECO:0000256" key="3">
    <source>
        <dbReference type="ARBA" id="ARBA00022692"/>
    </source>
</evidence>
<evidence type="ECO:0000256" key="4">
    <source>
        <dbReference type="ARBA" id="ARBA00022989"/>
    </source>
</evidence>
<dbReference type="NCBIfam" id="TIGR01065">
    <property type="entry name" value="hlyIII"/>
    <property type="match status" value="1"/>
</dbReference>
<dbReference type="PANTHER" id="PTHR20855">
    <property type="entry name" value="ADIPOR/PROGESTIN RECEPTOR-RELATED"/>
    <property type="match status" value="1"/>
</dbReference>
<evidence type="ECO:0000256" key="2">
    <source>
        <dbReference type="ARBA" id="ARBA00022475"/>
    </source>
</evidence>
<name>A0A381UYM4_9ZZZZ</name>
<evidence type="ECO:0000256" key="6">
    <source>
        <dbReference type="SAM" id="Phobius"/>
    </source>
</evidence>
<feature type="transmembrane region" description="Helical" evidence="6">
    <location>
        <begin position="162"/>
        <end position="183"/>
    </location>
</feature>
<protein>
    <recommendedName>
        <fullName evidence="8">Hemolysin III family channel protein</fullName>
    </recommendedName>
</protein>
<keyword evidence="3 6" id="KW-0812">Transmembrane</keyword>
<feature type="transmembrane region" description="Helical" evidence="6">
    <location>
        <begin position="82"/>
        <end position="103"/>
    </location>
</feature>
<dbReference type="Pfam" id="PF03006">
    <property type="entry name" value="HlyIII"/>
    <property type="match status" value="1"/>
</dbReference>
<dbReference type="GO" id="GO:0140911">
    <property type="term" value="F:pore-forming activity"/>
    <property type="evidence" value="ECO:0007669"/>
    <property type="project" value="InterPro"/>
</dbReference>
<organism evidence="7">
    <name type="scientific">marine metagenome</name>
    <dbReference type="NCBI Taxonomy" id="408172"/>
    <lineage>
        <taxon>unclassified sequences</taxon>
        <taxon>metagenomes</taxon>
        <taxon>ecological metagenomes</taxon>
    </lineage>
</organism>
<feature type="transmembrane region" description="Helical" evidence="6">
    <location>
        <begin position="21"/>
        <end position="39"/>
    </location>
</feature>
<comment type="subcellular location">
    <subcellularLocation>
        <location evidence="1">Cell membrane</location>
        <topology evidence="1">Multi-pass membrane protein</topology>
    </subcellularLocation>
</comment>
<proteinExistence type="predicted"/>
<keyword evidence="2" id="KW-1003">Cell membrane</keyword>
<dbReference type="PANTHER" id="PTHR20855:SF3">
    <property type="entry name" value="LD03007P"/>
    <property type="match status" value="1"/>
</dbReference>
<dbReference type="EMBL" id="UINC01007416">
    <property type="protein sequence ID" value="SVA33195.1"/>
    <property type="molecule type" value="Genomic_DNA"/>
</dbReference>
<reference evidence="7" key="1">
    <citation type="submission" date="2018-05" db="EMBL/GenBank/DDBJ databases">
        <authorList>
            <person name="Lanie J.A."/>
            <person name="Ng W.-L."/>
            <person name="Kazmierczak K.M."/>
            <person name="Andrzejewski T.M."/>
            <person name="Davidsen T.M."/>
            <person name="Wayne K.J."/>
            <person name="Tettelin H."/>
            <person name="Glass J.I."/>
            <person name="Rusch D."/>
            <person name="Podicherti R."/>
            <person name="Tsui H.-C.T."/>
            <person name="Winkler M.E."/>
        </authorList>
    </citation>
    <scope>NUCLEOTIDE SEQUENCE</scope>
</reference>
<feature type="transmembrane region" description="Helical" evidence="6">
    <location>
        <begin position="51"/>
        <end position="70"/>
    </location>
</feature>
<keyword evidence="5 6" id="KW-0472">Membrane</keyword>
<dbReference type="InterPro" id="IPR005744">
    <property type="entry name" value="Hy-lIII"/>
</dbReference>
<dbReference type="AlphaFoldDB" id="A0A381UYM4"/>
<dbReference type="InterPro" id="IPR004254">
    <property type="entry name" value="AdipoR/HlyIII-related"/>
</dbReference>
<gene>
    <name evidence="7" type="ORF">METZ01_LOCUS86049</name>
</gene>